<keyword evidence="2" id="KW-1185">Reference proteome</keyword>
<sequence>METYTQNIKNEARKKLIKHAIDSLTIERKKSYLVSKEHFEKITDHFNSLLFRALGNKNFEFISQYNWLFFGGKNSWFQFFENNCKPKEADELKVLYLSGPEPYNDIEILCNNGIRLENIWAIESDKKIYEQALKSLINEKIQIKIHRGSLAEFFEMTNHEFDIVYFDACVPILSQGQSPLEILKQIFLNKRLASLSALITNFSEPGNNYNWGDILATWFATKESYEVPEKDDEFGLTSFEKSIQFERYSKFINDNIDVYYDTFLTHFIPAMASEIIPMWQLSSLGAVQNNHLLNEKVLYRELNNIKNHKVNSEKEFITEVQHYLLAVDSYPLLNWARLINEHFSKDHQLSRFIKSTRKKMNIEDALYIGSLLKRFEESDSGFKTFIHNICGDKLKETLTELDFFDRNLRLTCDIPMKNIFIELLIGLYGHPYIAHAEKNFGLKYKAKQTWMYSNVFVFDQCRYLYDYLPTLDLWESFFENLSNQTIIRACIDEIRRNHLNLNSELFKWGFIEGVCGPFNCSGLSERINLNNLQKNKEG</sequence>
<protein>
    <recommendedName>
        <fullName evidence="3">Methyltransferase domain-containing protein</fullName>
    </recommendedName>
</protein>
<name>A0ABQ1UYS8_9FLAO</name>
<evidence type="ECO:0000313" key="1">
    <source>
        <dbReference type="EMBL" id="GGF30286.1"/>
    </source>
</evidence>
<dbReference type="EMBL" id="BMKP01000017">
    <property type="protein sequence ID" value="GGF30286.1"/>
    <property type="molecule type" value="Genomic_DNA"/>
</dbReference>
<gene>
    <name evidence="1" type="ORF">GCM10011518_44420</name>
</gene>
<comment type="caution">
    <text evidence="1">The sequence shown here is derived from an EMBL/GenBank/DDBJ whole genome shotgun (WGS) entry which is preliminary data.</text>
</comment>
<accession>A0ABQ1UYS8</accession>
<reference evidence="2" key="1">
    <citation type="journal article" date="2019" name="Int. J. Syst. Evol. Microbiol.">
        <title>The Global Catalogue of Microorganisms (GCM) 10K type strain sequencing project: providing services to taxonomists for standard genome sequencing and annotation.</title>
        <authorList>
            <consortium name="The Broad Institute Genomics Platform"/>
            <consortium name="The Broad Institute Genome Sequencing Center for Infectious Disease"/>
            <person name="Wu L."/>
            <person name="Ma J."/>
        </authorList>
    </citation>
    <scope>NUCLEOTIDE SEQUENCE [LARGE SCALE GENOMIC DNA]</scope>
    <source>
        <strain evidence="2">CGMCC 1.16060</strain>
    </source>
</reference>
<organism evidence="1 2">
    <name type="scientific">Flavobacterium limi</name>
    <dbReference type="NCBI Taxonomy" id="2045105"/>
    <lineage>
        <taxon>Bacteria</taxon>
        <taxon>Pseudomonadati</taxon>
        <taxon>Bacteroidota</taxon>
        <taxon>Flavobacteriia</taxon>
        <taxon>Flavobacteriales</taxon>
        <taxon>Flavobacteriaceae</taxon>
        <taxon>Flavobacterium</taxon>
    </lineage>
</organism>
<dbReference type="RefSeq" id="WP_163396708.1">
    <property type="nucleotide sequence ID" value="NZ_BMKP01000017.1"/>
</dbReference>
<evidence type="ECO:0008006" key="3">
    <source>
        <dbReference type="Google" id="ProtNLM"/>
    </source>
</evidence>
<dbReference type="Proteomes" id="UP000655016">
    <property type="component" value="Unassembled WGS sequence"/>
</dbReference>
<proteinExistence type="predicted"/>
<evidence type="ECO:0000313" key="2">
    <source>
        <dbReference type="Proteomes" id="UP000655016"/>
    </source>
</evidence>